<dbReference type="EMBL" id="BGPR01018713">
    <property type="protein sequence ID" value="GBN79941.1"/>
    <property type="molecule type" value="Genomic_DNA"/>
</dbReference>
<organism evidence="2 4">
    <name type="scientific">Araneus ventricosus</name>
    <name type="common">Orbweaver spider</name>
    <name type="synonym">Epeira ventricosa</name>
    <dbReference type="NCBI Taxonomy" id="182803"/>
    <lineage>
        <taxon>Eukaryota</taxon>
        <taxon>Metazoa</taxon>
        <taxon>Ecdysozoa</taxon>
        <taxon>Arthropoda</taxon>
        <taxon>Chelicerata</taxon>
        <taxon>Arachnida</taxon>
        <taxon>Araneae</taxon>
        <taxon>Araneomorphae</taxon>
        <taxon>Entelegynae</taxon>
        <taxon>Araneoidea</taxon>
        <taxon>Araneidae</taxon>
        <taxon>Araneus</taxon>
    </lineage>
</organism>
<feature type="compositionally biased region" description="Basic and acidic residues" evidence="1">
    <location>
        <begin position="340"/>
        <end position="350"/>
    </location>
</feature>
<dbReference type="AlphaFoldDB" id="A0A4Y2RVT9"/>
<proteinExistence type="predicted"/>
<keyword evidence="4" id="KW-1185">Reference proteome</keyword>
<comment type="caution">
    <text evidence="2">The sequence shown here is derived from an EMBL/GenBank/DDBJ whole genome shotgun (WGS) entry which is preliminary data.</text>
</comment>
<protein>
    <recommendedName>
        <fullName evidence="5">DEK C-terminal domain-containing protein</fullName>
    </recommendedName>
</protein>
<reference evidence="2 4" key="1">
    <citation type="journal article" date="2019" name="Sci. Rep.">
        <title>Orb-weaving spider Araneus ventricosus genome elucidates the spidroin gene catalogue.</title>
        <authorList>
            <person name="Kono N."/>
            <person name="Nakamura H."/>
            <person name="Ohtoshi R."/>
            <person name="Moran D.A.P."/>
            <person name="Shinohara A."/>
            <person name="Yoshida Y."/>
            <person name="Fujiwara M."/>
            <person name="Mori M."/>
            <person name="Tomita M."/>
            <person name="Arakawa K."/>
        </authorList>
    </citation>
    <scope>NUCLEOTIDE SEQUENCE [LARGE SCALE GENOMIC DNA]</scope>
</reference>
<feature type="compositionally biased region" description="Low complexity" evidence="1">
    <location>
        <begin position="527"/>
        <end position="537"/>
    </location>
</feature>
<evidence type="ECO:0000256" key="1">
    <source>
        <dbReference type="SAM" id="MobiDB-lite"/>
    </source>
</evidence>
<feature type="compositionally biased region" description="Basic and acidic residues" evidence="1">
    <location>
        <begin position="475"/>
        <end position="485"/>
    </location>
</feature>
<feature type="compositionally biased region" description="Low complexity" evidence="1">
    <location>
        <begin position="291"/>
        <end position="301"/>
    </location>
</feature>
<accession>A0A4Y2RVT9</accession>
<feature type="region of interest" description="Disordered" evidence="1">
    <location>
        <begin position="236"/>
        <end position="261"/>
    </location>
</feature>
<dbReference type="EMBL" id="BGPR01018711">
    <property type="protein sequence ID" value="GBN79937.1"/>
    <property type="molecule type" value="Genomic_DNA"/>
</dbReference>
<feature type="compositionally biased region" description="Low complexity" evidence="1">
    <location>
        <begin position="386"/>
        <end position="395"/>
    </location>
</feature>
<dbReference type="Proteomes" id="UP000499080">
    <property type="component" value="Unassembled WGS sequence"/>
</dbReference>
<name>A0A4Y2RVT9_ARAVE</name>
<evidence type="ECO:0000313" key="3">
    <source>
        <dbReference type="EMBL" id="GBN79941.1"/>
    </source>
</evidence>
<feature type="region of interest" description="Disordered" evidence="1">
    <location>
        <begin position="275"/>
        <end position="552"/>
    </location>
</feature>
<gene>
    <name evidence="2" type="ORF">AVEN_182704_1</name>
    <name evidence="3" type="ORF">AVEN_56829_1</name>
</gene>
<feature type="non-terminal residue" evidence="2">
    <location>
        <position position="552"/>
    </location>
</feature>
<evidence type="ECO:0008006" key="5">
    <source>
        <dbReference type="Google" id="ProtNLM"/>
    </source>
</evidence>
<evidence type="ECO:0000313" key="4">
    <source>
        <dbReference type="Proteomes" id="UP000499080"/>
    </source>
</evidence>
<feature type="compositionally biased region" description="Low complexity" evidence="1">
    <location>
        <begin position="417"/>
        <end position="435"/>
    </location>
</feature>
<evidence type="ECO:0000313" key="2">
    <source>
        <dbReference type="EMBL" id="GBN79937.1"/>
    </source>
</evidence>
<sequence length="552" mass="61724">MESVTKQSMLELLNECLKDSNLETVTKAELRKKYLEKTGLSKLPHEDKKLFTSAVNAAYLNYIANKTATADITDKTKIDEASGDEIKESSEDWKLIMSSSSDDDITPGNIKENVINGQFTNGEDDIKETSGDEITEKSEHKMLIMDSSPGDIISTGNIQENVIDDQFVNGVNDIEMESSSDFDEKSLASHKNNIIKKSPLPSTLSGLKRQRGKRTLISSSEDETIQLKPIKRNKVLKKARRSSDLEAQPITKSEEKKKVPKSIKNQNCFKKAIMESSDSEDEPLSVFQKESNSLNGSLNSLIKSDESENKCPSKFIKKQFSNPVDSEDELIMSSTKKKKFIDDSKNRSSDPEDEPLIIFQKSNNSIHSNGEKMKFKTRLKSNGSQESMESKNNSSDSEDEHFTKYMKCNDSIHSDKNSNSFSKKKLNSASKFSKSIESTSGSEDESLAKYSKKKVDNSIDSSDFEDEPRNNLSNKKMDNSNDSKKKPLTNNSKSKEGTLKKKRFVDSDDDSDEQPIATLAKKSDPVNSSLKSVNNSSDSEDEPLNKLSNKDN</sequence>